<name>A0ABR2JU73_9EUKA</name>
<keyword evidence="2" id="KW-1185">Reference proteome</keyword>
<evidence type="ECO:0000313" key="1">
    <source>
        <dbReference type="EMBL" id="KAK8882420.1"/>
    </source>
</evidence>
<sequence>MCISYPVIKFDQNPTIESINDPSRFCQGLLRNAAEMYGPLLENFIVHYHSNDDVTECVDFYGGRKGVYQSKRANKVVRATIYFREHDFYITGYEIQPNDSPKMTGWVIVGCKSPYDKGVILDRRTNQSMPKTDSFYSYEITENNDKAISTY</sequence>
<proteinExistence type="predicted"/>
<dbReference type="Proteomes" id="UP001470230">
    <property type="component" value="Unassembled WGS sequence"/>
</dbReference>
<evidence type="ECO:0000313" key="2">
    <source>
        <dbReference type="Proteomes" id="UP001470230"/>
    </source>
</evidence>
<organism evidence="1 2">
    <name type="scientific">Tritrichomonas musculus</name>
    <dbReference type="NCBI Taxonomy" id="1915356"/>
    <lineage>
        <taxon>Eukaryota</taxon>
        <taxon>Metamonada</taxon>
        <taxon>Parabasalia</taxon>
        <taxon>Tritrichomonadida</taxon>
        <taxon>Tritrichomonadidae</taxon>
        <taxon>Tritrichomonas</taxon>
    </lineage>
</organism>
<comment type="caution">
    <text evidence="1">The sequence shown here is derived from an EMBL/GenBank/DDBJ whole genome shotgun (WGS) entry which is preliminary data.</text>
</comment>
<reference evidence="1 2" key="1">
    <citation type="submission" date="2024-04" db="EMBL/GenBank/DDBJ databases">
        <title>Tritrichomonas musculus Genome.</title>
        <authorList>
            <person name="Alves-Ferreira E."/>
            <person name="Grigg M."/>
            <person name="Lorenzi H."/>
            <person name="Galac M."/>
        </authorList>
    </citation>
    <scope>NUCLEOTIDE SEQUENCE [LARGE SCALE GENOMIC DNA]</scope>
    <source>
        <strain evidence="1 2">EAF2021</strain>
    </source>
</reference>
<accession>A0ABR2JU73</accession>
<dbReference type="EMBL" id="JAPFFF010000009">
    <property type="protein sequence ID" value="KAK8882420.1"/>
    <property type="molecule type" value="Genomic_DNA"/>
</dbReference>
<protein>
    <submittedName>
        <fullName evidence="1">Uncharacterized protein</fullName>
    </submittedName>
</protein>
<gene>
    <name evidence="1" type="ORF">M9Y10_045062</name>
</gene>